<dbReference type="InterPro" id="IPR003439">
    <property type="entry name" value="ABC_transporter-like_ATP-bd"/>
</dbReference>
<dbReference type="PROSITE" id="PS00211">
    <property type="entry name" value="ABC_TRANSPORTER_1"/>
    <property type="match status" value="1"/>
</dbReference>
<evidence type="ECO:0000256" key="2">
    <source>
        <dbReference type="ARBA" id="ARBA00022448"/>
    </source>
</evidence>
<evidence type="ECO:0000259" key="5">
    <source>
        <dbReference type="PROSITE" id="PS50893"/>
    </source>
</evidence>
<dbReference type="InterPro" id="IPR003593">
    <property type="entry name" value="AAA+_ATPase"/>
</dbReference>
<keyword evidence="7" id="KW-1185">Reference proteome</keyword>
<dbReference type="RefSeq" id="WP_345344242.1">
    <property type="nucleotide sequence ID" value="NZ_BAABFB010000030.1"/>
</dbReference>
<dbReference type="PANTHER" id="PTHR43335">
    <property type="entry name" value="ABC TRANSPORTER, ATP-BINDING PROTEIN"/>
    <property type="match status" value="1"/>
</dbReference>
<reference evidence="7" key="1">
    <citation type="journal article" date="2019" name="Int. J. Syst. Evol. Microbiol.">
        <title>The Global Catalogue of Microorganisms (GCM) 10K type strain sequencing project: providing services to taxonomists for standard genome sequencing and annotation.</title>
        <authorList>
            <consortium name="The Broad Institute Genomics Platform"/>
            <consortium name="The Broad Institute Genome Sequencing Center for Infectious Disease"/>
            <person name="Wu L."/>
            <person name="Ma J."/>
        </authorList>
    </citation>
    <scope>NUCLEOTIDE SEQUENCE [LARGE SCALE GENOMIC DNA]</scope>
    <source>
        <strain evidence="7">JCM 32206</strain>
    </source>
</reference>
<accession>A0ABP8P0N9</accession>
<proteinExistence type="inferred from homology"/>
<dbReference type="Proteomes" id="UP001501183">
    <property type="component" value="Unassembled WGS sequence"/>
</dbReference>
<dbReference type="SMART" id="SM00382">
    <property type="entry name" value="AAA"/>
    <property type="match status" value="1"/>
</dbReference>
<dbReference type="PROSITE" id="PS50893">
    <property type="entry name" value="ABC_TRANSPORTER_2"/>
    <property type="match status" value="1"/>
</dbReference>
<name>A0ABP8P0N9_9NOCA</name>
<dbReference type="SUPFAM" id="SSF52540">
    <property type="entry name" value="P-loop containing nucleoside triphosphate hydrolases"/>
    <property type="match status" value="1"/>
</dbReference>
<evidence type="ECO:0000256" key="1">
    <source>
        <dbReference type="ARBA" id="ARBA00005417"/>
    </source>
</evidence>
<keyword evidence="3" id="KW-0547">Nucleotide-binding</keyword>
<keyword evidence="2" id="KW-0813">Transport</keyword>
<protein>
    <submittedName>
        <fullName evidence="6">ABC transporter ATP-binding protein</fullName>
    </submittedName>
</protein>
<dbReference type="PANTHER" id="PTHR43335:SF4">
    <property type="entry name" value="ABC TRANSPORTER, ATP-BINDING PROTEIN"/>
    <property type="match status" value="1"/>
</dbReference>
<evidence type="ECO:0000313" key="6">
    <source>
        <dbReference type="EMBL" id="GAA4477530.1"/>
    </source>
</evidence>
<feature type="domain" description="ABC transporter" evidence="5">
    <location>
        <begin position="12"/>
        <end position="237"/>
    </location>
</feature>
<evidence type="ECO:0000256" key="3">
    <source>
        <dbReference type="ARBA" id="ARBA00022741"/>
    </source>
</evidence>
<keyword evidence="4 6" id="KW-0067">ATP-binding</keyword>
<dbReference type="GO" id="GO:0005524">
    <property type="term" value="F:ATP binding"/>
    <property type="evidence" value="ECO:0007669"/>
    <property type="project" value="UniProtKB-KW"/>
</dbReference>
<sequence length="326" mass="33927">MTAGSTPLRPAIEAVGLTKRFGAVEAVSGLSFEVPVGSVTGFVGPNGSGKTTTLRMLLGLVVPTGGHATVAGIPFAELPHPARTVGAVLDSLSVHPKRTALGHLLVYCAAIGVPDSRAHEVLATVGLTPAARQKAGTYSLGMRQRLALATALLGDPQILVLDEPANGLDPEGIAWLREFLLAFARSGRTVLVSSHILRELEQTADRLVIVNRGTLVHQGTIDDLRARHSARVFVAASDPATLALALGANGFTDAQVMPDGRLAVRGVPEPTVTGIAESAGVRIFGCDTEHVDLEQVFLAMTSGQYTAQQYGPPTIPPPAQFPGGPR</sequence>
<organism evidence="6 7">
    <name type="scientific">Rhodococcus olei</name>
    <dbReference type="NCBI Taxonomy" id="2161675"/>
    <lineage>
        <taxon>Bacteria</taxon>
        <taxon>Bacillati</taxon>
        <taxon>Actinomycetota</taxon>
        <taxon>Actinomycetes</taxon>
        <taxon>Mycobacteriales</taxon>
        <taxon>Nocardiaceae</taxon>
        <taxon>Rhodococcus</taxon>
    </lineage>
</organism>
<evidence type="ECO:0000313" key="7">
    <source>
        <dbReference type="Proteomes" id="UP001501183"/>
    </source>
</evidence>
<dbReference type="InterPro" id="IPR017871">
    <property type="entry name" value="ABC_transporter-like_CS"/>
</dbReference>
<dbReference type="EMBL" id="BAABFB010000030">
    <property type="protein sequence ID" value="GAA4477530.1"/>
    <property type="molecule type" value="Genomic_DNA"/>
</dbReference>
<comment type="similarity">
    <text evidence="1">Belongs to the ABC transporter superfamily.</text>
</comment>
<gene>
    <name evidence="6" type="ORF">GCM10023094_19930</name>
</gene>
<evidence type="ECO:0000256" key="4">
    <source>
        <dbReference type="ARBA" id="ARBA00022840"/>
    </source>
</evidence>
<dbReference type="Pfam" id="PF00005">
    <property type="entry name" value="ABC_tran"/>
    <property type="match status" value="1"/>
</dbReference>
<dbReference type="Gene3D" id="3.40.50.300">
    <property type="entry name" value="P-loop containing nucleotide triphosphate hydrolases"/>
    <property type="match status" value="1"/>
</dbReference>
<comment type="caution">
    <text evidence="6">The sequence shown here is derived from an EMBL/GenBank/DDBJ whole genome shotgun (WGS) entry which is preliminary data.</text>
</comment>
<dbReference type="InterPro" id="IPR027417">
    <property type="entry name" value="P-loop_NTPase"/>
</dbReference>